<evidence type="ECO:0000256" key="1">
    <source>
        <dbReference type="SAM" id="Coils"/>
    </source>
</evidence>
<proteinExistence type="predicted"/>
<reference evidence="3 4" key="1">
    <citation type="submission" date="2020-02" db="EMBL/GenBank/DDBJ databases">
        <title>Draft genome sequence of Haematococcus lacustris strain NIES-144.</title>
        <authorList>
            <person name="Morimoto D."/>
            <person name="Nakagawa S."/>
            <person name="Yoshida T."/>
            <person name="Sawayama S."/>
        </authorList>
    </citation>
    <scope>NUCLEOTIDE SEQUENCE [LARGE SCALE GENOMIC DNA]</scope>
    <source>
        <strain evidence="3 4">NIES-144</strain>
    </source>
</reference>
<keyword evidence="4" id="KW-1185">Reference proteome</keyword>
<feature type="coiled-coil region" evidence="1">
    <location>
        <begin position="1"/>
        <end position="92"/>
    </location>
</feature>
<protein>
    <submittedName>
        <fullName evidence="3">C2 NT-type domain-containing protein</fullName>
    </submittedName>
</protein>
<keyword evidence="1" id="KW-0175">Coiled coil</keyword>
<feature type="region of interest" description="Disordered" evidence="2">
    <location>
        <begin position="123"/>
        <end position="152"/>
    </location>
</feature>
<comment type="caution">
    <text evidence="3">The sequence shown here is derived from an EMBL/GenBank/DDBJ whole genome shotgun (WGS) entry which is preliminary data.</text>
</comment>
<dbReference type="Proteomes" id="UP000485058">
    <property type="component" value="Unassembled WGS sequence"/>
</dbReference>
<sequence length="152" mass="17260">MRKAERQISRLVRDNESLSSQLKAEAALRERLEGQVVRGLENMGDDEAIEAVEAFEEKYKRLRERYRAGSSREALERENQALVVQLVNKQLEAAQLAEDQAMLRRELYRVKEVNMKLATKMTTLEAQAYSSRDSKKKGGKGAGNKSNGSDKE</sequence>
<accession>A0A699Z7H1</accession>
<gene>
    <name evidence="3" type="ORF">HaLaN_14834</name>
</gene>
<evidence type="ECO:0000256" key="2">
    <source>
        <dbReference type="SAM" id="MobiDB-lite"/>
    </source>
</evidence>
<dbReference type="EMBL" id="BLLF01001246">
    <property type="protein sequence ID" value="GFH18091.1"/>
    <property type="molecule type" value="Genomic_DNA"/>
</dbReference>
<dbReference type="AlphaFoldDB" id="A0A699Z7H1"/>
<name>A0A699Z7H1_HAELA</name>
<organism evidence="3 4">
    <name type="scientific">Haematococcus lacustris</name>
    <name type="common">Green alga</name>
    <name type="synonym">Haematococcus pluvialis</name>
    <dbReference type="NCBI Taxonomy" id="44745"/>
    <lineage>
        <taxon>Eukaryota</taxon>
        <taxon>Viridiplantae</taxon>
        <taxon>Chlorophyta</taxon>
        <taxon>core chlorophytes</taxon>
        <taxon>Chlorophyceae</taxon>
        <taxon>CS clade</taxon>
        <taxon>Chlamydomonadales</taxon>
        <taxon>Haematococcaceae</taxon>
        <taxon>Haematococcus</taxon>
    </lineage>
</organism>
<evidence type="ECO:0000313" key="3">
    <source>
        <dbReference type="EMBL" id="GFH18091.1"/>
    </source>
</evidence>
<evidence type="ECO:0000313" key="4">
    <source>
        <dbReference type="Proteomes" id="UP000485058"/>
    </source>
</evidence>
<feature type="compositionally biased region" description="Low complexity" evidence="2">
    <location>
        <begin position="143"/>
        <end position="152"/>
    </location>
</feature>